<feature type="non-terminal residue" evidence="1">
    <location>
        <position position="1"/>
    </location>
</feature>
<proteinExistence type="predicted"/>
<evidence type="ECO:0000313" key="2">
    <source>
        <dbReference type="Proteomes" id="UP000694892"/>
    </source>
</evidence>
<reference evidence="2" key="1">
    <citation type="journal article" date="2016" name="Nature">
        <title>Genome evolution in the allotetraploid frog Xenopus laevis.</title>
        <authorList>
            <person name="Session A.M."/>
            <person name="Uno Y."/>
            <person name="Kwon T."/>
            <person name="Chapman J.A."/>
            <person name="Toyoda A."/>
            <person name="Takahashi S."/>
            <person name="Fukui A."/>
            <person name="Hikosaka A."/>
            <person name="Suzuki A."/>
            <person name="Kondo M."/>
            <person name="van Heeringen S.J."/>
            <person name="Quigley I."/>
            <person name="Heinz S."/>
            <person name="Ogino H."/>
            <person name="Ochi H."/>
            <person name="Hellsten U."/>
            <person name="Lyons J.B."/>
            <person name="Simakov O."/>
            <person name="Putnam N."/>
            <person name="Stites J."/>
            <person name="Kuroki Y."/>
            <person name="Tanaka T."/>
            <person name="Michiue T."/>
            <person name="Watanabe M."/>
            <person name="Bogdanovic O."/>
            <person name="Lister R."/>
            <person name="Georgiou G."/>
            <person name="Paranjpe S.S."/>
            <person name="van Kruijsbergen I."/>
            <person name="Shu S."/>
            <person name="Carlson J."/>
            <person name="Kinoshita T."/>
            <person name="Ohta Y."/>
            <person name="Mawaribuchi S."/>
            <person name="Jenkins J."/>
            <person name="Grimwood J."/>
            <person name="Schmutz J."/>
            <person name="Mitros T."/>
            <person name="Mozaffari S.V."/>
            <person name="Suzuki Y."/>
            <person name="Haramoto Y."/>
            <person name="Yamamoto T.S."/>
            <person name="Takagi C."/>
            <person name="Heald R."/>
            <person name="Miller K."/>
            <person name="Haudenschild C."/>
            <person name="Kitzman J."/>
            <person name="Nakayama T."/>
            <person name="Izutsu Y."/>
            <person name="Robert J."/>
            <person name="Fortriede J."/>
            <person name="Burns K."/>
            <person name="Lotay V."/>
            <person name="Karimi K."/>
            <person name="Yasuoka Y."/>
            <person name="Dichmann D.S."/>
            <person name="Flajnik M.F."/>
            <person name="Houston D.W."/>
            <person name="Shendure J."/>
            <person name="DuPasquier L."/>
            <person name="Vize P.D."/>
            <person name="Zorn A.M."/>
            <person name="Ito M."/>
            <person name="Marcotte E.M."/>
            <person name="Wallingford J.B."/>
            <person name="Ito Y."/>
            <person name="Asashima M."/>
            <person name="Ueno N."/>
            <person name="Matsuda Y."/>
            <person name="Veenstra G.J."/>
            <person name="Fujiyama A."/>
            <person name="Harland R.M."/>
            <person name="Taira M."/>
            <person name="Rokhsar D.S."/>
        </authorList>
    </citation>
    <scope>NUCLEOTIDE SEQUENCE [LARGE SCALE GENOMIC DNA]</scope>
    <source>
        <strain evidence="2">J</strain>
    </source>
</reference>
<protein>
    <submittedName>
        <fullName evidence="1">Uncharacterized protein</fullName>
    </submittedName>
</protein>
<dbReference type="Proteomes" id="UP000694892">
    <property type="component" value="Chromosome 8L"/>
</dbReference>
<organism evidence="1 2">
    <name type="scientific">Xenopus laevis</name>
    <name type="common">African clawed frog</name>
    <dbReference type="NCBI Taxonomy" id="8355"/>
    <lineage>
        <taxon>Eukaryota</taxon>
        <taxon>Metazoa</taxon>
        <taxon>Chordata</taxon>
        <taxon>Craniata</taxon>
        <taxon>Vertebrata</taxon>
        <taxon>Euteleostomi</taxon>
        <taxon>Amphibia</taxon>
        <taxon>Batrachia</taxon>
        <taxon>Anura</taxon>
        <taxon>Pipoidea</taxon>
        <taxon>Pipidae</taxon>
        <taxon>Xenopodinae</taxon>
        <taxon>Xenopus</taxon>
        <taxon>Xenopus</taxon>
    </lineage>
</organism>
<evidence type="ECO:0000313" key="1">
    <source>
        <dbReference type="EMBL" id="OCT68607.1"/>
    </source>
</evidence>
<dbReference type="AlphaFoldDB" id="A0A974C953"/>
<sequence>TKRVDHSNTRLASQLDRNP</sequence>
<accession>A0A974C953</accession>
<name>A0A974C953_XENLA</name>
<dbReference type="OMA" id="ELXDTDS"/>
<feature type="non-terminal residue" evidence="1">
    <location>
        <position position="19"/>
    </location>
</feature>
<dbReference type="EMBL" id="CM004480">
    <property type="protein sequence ID" value="OCT68607.1"/>
    <property type="molecule type" value="Genomic_DNA"/>
</dbReference>
<gene>
    <name evidence="1" type="ORF">XELAEV_1803989729mg</name>
</gene>